<protein>
    <submittedName>
        <fullName evidence="1">Uncharacterized protein</fullName>
    </submittedName>
</protein>
<dbReference type="EMBL" id="CP127162">
    <property type="protein sequence ID" value="WIV18034.1"/>
    <property type="molecule type" value="Genomic_DNA"/>
</dbReference>
<dbReference type="Proteomes" id="UP001236415">
    <property type="component" value="Chromosome"/>
</dbReference>
<reference evidence="1 2" key="1">
    <citation type="submission" date="2023-06" db="EMBL/GenBank/DDBJ databases">
        <title>Paenibacillus polygonum sp. nov., an endophytic bacterium, isolated from Polygonum lapathifolium L. in Nanji Wetland National Nature Reserve, South of Poyang Lake, Jiangxi Province, China.</title>
        <authorList>
            <person name="Yu Z."/>
        </authorList>
    </citation>
    <scope>NUCLEOTIDE SEQUENCE [LARGE SCALE GENOMIC DNA]</scope>
    <source>
        <strain evidence="1 2">C31</strain>
    </source>
</reference>
<evidence type="ECO:0000313" key="1">
    <source>
        <dbReference type="EMBL" id="WIV18034.1"/>
    </source>
</evidence>
<proteinExistence type="predicted"/>
<keyword evidence="2" id="KW-1185">Reference proteome</keyword>
<name>A0ABY8WYW4_9BACL</name>
<gene>
    <name evidence="1" type="ORF">QPK24_16660</name>
</gene>
<organism evidence="1 2">
    <name type="scientific">Paenibacillus polygoni</name>
    <dbReference type="NCBI Taxonomy" id="3050112"/>
    <lineage>
        <taxon>Bacteria</taxon>
        <taxon>Bacillati</taxon>
        <taxon>Bacillota</taxon>
        <taxon>Bacilli</taxon>
        <taxon>Bacillales</taxon>
        <taxon>Paenibacillaceae</taxon>
        <taxon>Paenibacillus</taxon>
    </lineage>
</organism>
<sequence>MMNNDEKYNAWQKKFEILQEKETITPDTEKFISDLLAEFSAVQAQNQRLKKQILQKATGGSNMSTKLRDALYE</sequence>
<evidence type="ECO:0000313" key="2">
    <source>
        <dbReference type="Proteomes" id="UP001236415"/>
    </source>
</evidence>
<dbReference type="RefSeq" id="WP_285743058.1">
    <property type="nucleotide sequence ID" value="NZ_CP127162.1"/>
</dbReference>
<accession>A0ABY8WYW4</accession>